<dbReference type="GO" id="GO:0050080">
    <property type="term" value="F:malonyl-CoA decarboxylase activity"/>
    <property type="evidence" value="ECO:0007669"/>
    <property type="project" value="InterPro"/>
</dbReference>
<dbReference type="InterPro" id="IPR038917">
    <property type="entry name" value="Malonyl_CoA_deC"/>
</dbReference>
<keyword evidence="4" id="KW-1185">Reference proteome</keyword>
<protein>
    <submittedName>
        <fullName evidence="3">Malonyl-CoA decarboxylase</fullName>
    </submittedName>
</protein>
<organism evidence="3 4">
    <name type="scientific">Kineobactrum salinum</name>
    <dbReference type="NCBI Taxonomy" id="2708301"/>
    <lineage>
        <taxon>Bacteria</taxon>
        <taxon>Pseudomonadati</taxon>
        <taxon>Pseudomonadota</taxon>
        <taxon>Gammaproteobacteria</taxon>
        <taxon>Cellvibrionales</taxon>
        <taxon>Halieaceae</taxon>
        <taxon>Kineobactrum</taxon>
    </lineage>
</organism>
<dbReference type="InterPro" id="IPR007956">
    <property type="entry name" value="Malonyl_CoA_deC_C"/>
</dbReference>
<dbReference type="AlphaFoldDB" id="A0A6C0U1X5"/>
<dbReference type="RefSeq" id="WP_163494246.1">
    <property type="nucleotide sequence ID" value="NZ_CP048711.1"/>
</dbReference>
<feature type="domain" description="Malonyl-CoA decarboxylase N-terminal" evidence="2">
    <location>
        <begin position="74"/>
        <end position="157"/>
    </location>
</feature>
<dbReference type="Pfam" id="PF05292">
    <property type="entry name" value="MCD"/>
    <property type="match status" value="1"/>
</dbReference>
<dbReference type="EMBL" id="CP048711">
    <property type="protein sequence ID" value="QIB64997.1"/>
    <property type="molecule type" value="Genomic_DNA"/>
</dbReference>
<dbReference type="Pfam" id="PF17408">
    <property type="entry name" value="MCD_N"/>
    <property type="match status" value="1"/>
</dbReference>
<proteinExistence type="predicted"/>
<dbReference type="PANTHER" id="PTHR28641:SF1">
    <property type="entry name" value="MALONYL-COA DECARBOXYLASE, MITOCHONDRIAL"/>
    <property type="match status" value="1"/>
</dbReference>
<dbReference type="InterPro" id="IPR038351">
    <property type="entry name" value="MCD_N_sf"/>
</dbReference>
<dbReference type="Gene3D" id="3.40.630.150">
    <property type="entry name" value="Malonyl-CoA decarboxylase, catalytic domain"/>
    <property type="match status" value="1"/>
</dbReference>
<dbReference type="KEGG" id="kim:G3T16_05875"/>
<feature type="domain" description="Malonyl-CoA decarboxylase C-terminal" evidence="1">
    <location>
        <begin position="160"/>
        <end position="405"/>
    </location>
</feature>
<evidence type="ECO:0000259" key="2">
    <source>
        <dbReference type="Pfam" id="PF17408"/>
    </source>
</evidence>
<dbReference type="Proteomes" id="UP000477680">
    <property type="component" value="Chromosome"/>
</dbReference>
<evidence type="ECO:0000313" key="4">
    <source>
        <dbReference type="Proteomes" id="UP000477680"/>
    </source>
</evidence>
<name>A0A6C0U1X5_9GAMM</name>
<dbReference type="Gene3D" id="1.20.140.90">
    <property type="entry name" value="Malonyl-CoA decarboxylase, oligemerization domain"/>
    <property type="match status" value="1"/>
</dbReference>
<dbReference type="PANTHER" id="PTHR28641">
    <property type="match status" value="1"/>
</dbReference>
<dbReference type="InterPro" id="IPR042303">
    <property type="entry name" value="Malonyl_CoA_deC_C_sf"/>
</dbReference>
<dbReference type="GO" id="GO:0006633">
    <property type="term" value="P:fatty acid biosynthetic process"/>
    <property type="evidence" value="ECO:0007669"/>
    <property type="project" value="InterPro"/>
</dbReference>
<sequence length="436" mass="48722">MVINRWLNSVANAGKNLLRRSARDRNSITALCSQLYSNKGEALGIALADEVAVAYAELSQAQKAEFFQTLAAQYGPDPELINRCAVDYSESQSLEAYRALARAVESPRQTLFRRINMAPKGTRTVVNMREDLLALLPADDSLRAVDDDLQHLLSSWFNPGFLKLKTLDWESPAAVLEKLIEYEAVHEMQGWDDLRRRLDAQDRRCFGFFHPALPDEPLIFVEVALVTSVSNSVQSILAPQNDAVDQERLKTAIFYSISNCQPGLRGISFGNFLIKQVVMRLKEEMPQLAEFATLSPIPGFRTWLNKVLVDEQQTVLGAQETALLTALDAPHWYQEDGLNAKLQPLLMQLCARYLVQEKRGSTPLDPVARFHLGNGASIARINWLGDVSAKGLQQSAGLLVNYEYDLEEVEEHHEAFLNRGEIACAAAVRKLLANNV</sequence>
<dbReference type="InterPro" id="IPR035372">
    <property type="entry name" value="MCD_N"/>
</dbReference>
<evidence type="ECO:0000259" key="1">
    <source>
        <dbReference type="Pfam" id="PF05292"/>
    </source>
</evidence>
<accession>A0A6C0U1X5</accession>
<evidence type="ECO:0000313" key="3">
    <source>
        <dbReference type="EMBL" id="QIB64997.1"/>
    </source>
</evidence>
<gene>
    <name evidence="3" type="ORF">G3T16_05875</name>
</gene>
<reference evidence="3 4" key="1">
    <citation type="submission" date="2020-02" db="EMBL/GenBank/DDBJ databases">
        <title>Genome sequencing for Kineobactrum sp. M2.</title>
        <authorList>
            <person name="Park S.-J."/>
        </authorList>
    </citation>
    <scope>NUCLEOTIDE SEQUENCE [LARGE SCALE GENOMIC DNA]</scope>
    <source>
        <strain evidence="3 4">M2</strain>
    </source>
</reference>